<keyword evidence="3" id="KW-1185">Reference proteome</keyword>
<dbReference type="GO" id="GO:0035770">
    <property type="term" value="C:ribonucleoprotein granule"/>
    <property type="evidence" value="ECO:0007669"/>
    <property type="project" value="TreeGrafter"/>
</dbReference>
<reference evidence="2" key="1">
    <citation type="submission" date="2023-01" db="EMBL/GenBank/DDBJ databases">
        <title>Metagenome sequencing of chrysophaentin producing Chrysophaeum taylorii.</title>
        <authorList>
            <person name="Davison J."/>
            <person name="Bewley C."/>
        </authorList>
    </citation>
    <scope>NUCLEOTIDE SEQUENCE</scope>
    <source>
        <strain evidence="2">NIES-1699</strain>
    </source>
</reference>
<dbReference type="InterPro" id="IPR050870">
    <property type="entry name" value="FAST_kinase"/>
</dbReference>
<dbReference type="EMBL" id="JAQMWT010000044">
    <property type="protein sequence ID" value="KAJ8612687.1"/>
    <property type="molecule type" value="Genomic_DNA"/>
</dbReference>
<evidence type="ECO:0000313" key="3">
    <source>
        <dbReference type="Proteomes" id="UP001230188"/>
    </source>
</evidence>
<proteinExistence type="predicted"/>
<dbReference type="Proteomes" id="UP001230188">
    <property type="component" value="Unassembled WGS sequence"/>
</dbReference>
<comment type="caution">
    <text evidence="2">The sequence shown here is derived from an EMBL/GenBank/DDBJ whole genome shotgun (WGS) entry which is preliminary data.</text>
</comment>
<name>A0AAD7XR86_9STRA</name>
<dbReference type="AlphaFoldDB" id="A0AAD7XR86"/>
<accession>A0AAD7XR86</accession>
<evidence type="ECO:0000256" key="1">
    <source>
        <dbReference type="SAM" id="MobiDB-lite"/>
    </source>
</evidence>
<feature type="region of interest" description="Disordered" evidence="1">
    <location>
        <begin position="217"/>
        <end position="262"/>
    </location>
</feature>
<dbReference type="PANTHER" id="PTHR21228:SF40">
    <property type="entry name" value="LD45607P"/>
    <property type="match status" value="1"/>
</dbReference>
<dbReference type="GO" id="GO:0003723">
    <property type="term" value="F:RNA binding"/>
    <property type="evidence" value="ECO:0007669"/>
    <property type="project" value="TreeGrafter"/>
</dbReference>
<gene>
    <name evidence="2" type="ORF">CTAYLR_002132</name>
</gene>
<organism evidence="2 3">
    <name type="scientific">Chrysophaeum taylorii</name>
    <dbReference type="NCBI Taxonomy" id="2483200"/>
    <lineage>
        <taxon>Eukaryota</taxon>
        <taxon>Sar</taxon>
        <taxon>Stramenopiles</taxon>
        <taxon>Ochrophyta</taxon>
        <taxon>Pelagophyceae</taxon>
        <taxon>Pelagomonadales</taxon>
        <taxon>Pelagomonadaceae</taxon>
        <taxon>Chrysophaeum</taxon>
    </lineage>
</organism>
<evidence type="ECO:0000313" key="2">
    <source>
        <dbReference type="EMBL" id="KAJ8612687.1"/>
    </source>
</evidence>
<protein>
    <submittedName>
        <fullName evidence="2">Uncharacterized protein</fullName>
    </submittedName>
</protein>
<dbReference type="GO" id="GO:0000963">
    <property type="term" value="P:mitochondrial RNA processing"/>
    <property type="evidence" value="ECO:0007669"/>
    <property type="project" value="TreeGrafter"/>
</dbReference>
<dbReference type="PANTHER" id="PTHR21228">
    <property type="entry name" value="FAST LEU-RICH DOMAIN-CONTAINING"/>
    <property type="match status" value="1"/>
</dbReference>
<sequence>MALADACRRRIRQFGAQALANTARASFARRARRGTSALRGAIAGVAPSRLDEFNSQELANTSWAFATARIEELANTAWGFTTPGVEAPQLFAAIAGAGSSRLGEFNPQNLANTAWAFACVDWKKDPKFFTELAYFAVANLDALDYRGQSQLHLASLHFGHEWPNRSSPLSKHQQMLQVAYQRQDPRPSQLQRDVATALDRVGWMHVFEHVTEEGLSLDMAQPADTKRARSKSTGHTTTSRERGLRTGLRASSPDCYGGLAGT</sequence>
<dbReference type="GO" id="GO:0044528">
    <property type="term" value="P:regulation of mitochondrial mRNA stability"/>
    <property type="evidence" value="ECO:0007669"/>
    <property type="project" value="TreeGrafter"/>
</dbReference>
<dbReference type="GO" id="GO:0005759">
    <property type="term" value="C:mitochondrial matrix"/>
    <property type="evidence" value="ECO:0007669"/>
    <property type="project" value="TreeGrafter"/>
</dbReference>